<dbReference type="EMBL" id="BPLR01011096">
    <property type="protein sequence ID" value="GIY44129.1"/>
    <property type="molecule type" value="Genomic_DNA"/>
</dbReference>
<proteinExistence type="predicted"/>
<accession>A0AAV4TEP6</accession>
<keyword evidence="2" id="KW-1185">Reference proteome</keyword>
<reference evidence="1 2" key="1">
    <citation type="submission" date="2021-06" db="EMBL/GenBank/DDBJ databases">
        <title>Caerostris extrusa draft genome.</title>
        <authorList>
            <person name="Kono N."/>
            <person name="Arakawa K."/>
        </authorList>
    </citation>
    <scope>NUCLEOTIDE SEQUENCE [LARGE SCALE GENOMIC DNA]</scope>
</reference>
<evidence type="ECO:0000313" key="2">
    <source>
        <dbReference type="Proteomes" id="UP001054945"/>
    </source>
</evidence>
<dbReference type="Proteomes" id="UP001054945">
    <property type="component" value="Unassembled WGS sequence"/>
</dbReference>
<organism evidence="1 2">
    <name type="scientific">Caerostris extrusa</name>
    <name type="common">Bark spider</name>
    <name type="synonym">Caerostris bankana</name>
    <dbReference type="NCBI Taxonomy" id="172846"/>
    <lineage>
        <taxon>Eukaryota</taxon>
        <taxon>Metazoa</taxon>
        <taxon>Ecdysozoa</taxon>
        <taxon>Arthropoda</taxon>
        <taxon>Chelicerata</taxon>
        <taxon>Arachnida</taxon>
        <taxon>Araneae</taxon>
        <taxon>Araneomorphae</taxon>
        <taxon>Entelegynae</taxon>
        <taxon>Araneoidea</taxon>
        <taxon>Araneidae</taxon>
        <taxon>Caerostris</taxon>
    </lineage>
</organism>
<evidence type="ECO:0000313" key="1">
    <source>
        <dbReference type="EMBL" id="GIY44129.1"/>
    </source>
</evidence>
<name>A0AAV4TEP6_CAEEX</name>
<gene>
    <name evidence="1" type="ORF">CEXT_248841</name>
</gene>
<protein>
    <submittedName>
        <fullName evidence="1">Uncharacterized protein</fullName>
    </submittedName>
</protein>
<dbReference type="AlphaFoldDB" id="A0AAV4TEP6"/>
<comment type="caution">
    <text evidence="1">The sequence shown here is derived from an EMBL/GenBank/DDBJ whole genome shotgun (WGS) entry which is preliminary data.</text>
</comment>
<sequence length="149" mass="17008">MYPASKICPNVMALKNHRGRSGDGGHVIARSIFLLIQNSLVGRSSSEVQKFLRLKRSLNPEPSGGESPEQVVDQSLSLQFKVNLGGVSSGHWRWHCDFSFLKFFLDRENARRMDFRLAWNSAIAAQPMQRTSTRRTIYNHNRRLLHKTG</sequence>